<sequence>MASQDPHPNVQAVRRVYENGNTANSSSAPAETIYIVRHPDASSGTNILLWDDILSVFSTALYVRSGAVALPFLKGPNFKNLEPLRIAAKPEFTLDIVIKGSPDEKELSVESLQKALPTESEPPTTPISLIDEALLVTV</sequence>
<proteinExistence type="predicted"/>
<accession>A0A197K1K6</accession>
<dbReference type="AlphaFoldDB" id="A0A197K1K6"/>
<evidence type="ECO:0000313" key="2">
    <source>
        <dbReference type="Proteomes" id="UP000078512"/>
    </source>
</evidence>
<evidence type="ECO:0000313" key="1">
    <source>
        <dbReference type="EMBL" id="OAQ31088.1"/>
    </source>
</evidence>
<dbReference type="Proteomes" id="UP000078512">
    <property type="component" value="Unassembled WGS sequence"/>
</dbReference>
<reference evidence="1 2" key="1">
    <citation type="submission" date="2016-05" db="EMBL/GenBank/DDBJ databases">
        <title>Genome sequencing reveals origins of a unique bacterial endosymbiosis in the earliest lineages of terrestrial Fungi.</title>
        <authorList>
            <consortium name="DOE Joint Genome Institute"/>
            <person name="Uehling J."/>
            <person name="Gryganskyi A."/>
            <person name="Hameed K."/>
            <person name="Tschaplinski T."/>
            <person name="Misztal P."/>
            <person name="Wu S."/>
            <person name="Desiro A."/>
            <person name="Vande Pol N."/>
            <person name="Du Z.-Y."/>
            <person name="Zienkiewicz A."/>
            <person name="Zienkiewicz K."/>
            <person name="Morin E."/>
            <person name="Tisserant E."/>
            <person name="Splivallo R."/>
            <person name="Hainaut M."/>
            <person name="Henrissat B."/>
            <person name="Ohm R."/>
            <person name="Kuo A."/>
            <person name="Yan J."/>
            <person name="Lipzen A."/>
            <person name="Nolan M."/>
            <person name="Labutti K."/>
            <person name="Barry K."/>
            <person name="Goldstein A."/>
            <person name="Labbe J."/>
            <person name="Schadt C."/>
            <person name="Tuskan G."/>
            <person name="Grigoriev I."/>
            <person name="Martin F."/>
            <person name="Vilgalys R."/>
            <person name="Bonito G."/>
        </authorList>
    </citation>
    <scope>NUCLEOTIDE SEQUENCE [LARGE SCALE GENOMIC DNA]</scope>
    <source>
        <strain evidence="1 2">AG-77</strain>
    </source>
</reference>
<gene>
    <name evidence="1" type="ORF">K457DRAFT_124459</name>
</gene>
<organism evidence="1 2">
    <name type="scientific">Linnemannia elongata AG-77</name>
    <dbReference type="NCBI Taxonomy" id="1314771"/>
    <lineage>
        <taxon>Eukaryota</taxon>
        <taxon>Fungi</taxon>
        <taxon>Fungi incertae sedis</taxon>
        <taxon>Mucoromycota</taxon>
        <taxon>Mortierellomycotina</taxon>
        <taxon>Mortierellomycetes</taxon>
        <taxon>Mortierellales</taxon>
        <taxon>Mortierellaceae</taxon>
        <taxon>Linnemannia</taxon>
    </lineage>
</organism>
<keyword evidence="2" id="KW-1185">Reference proteome</keyword>
<name>A0A197K1K6_9FUNG</name>
<dbReference type="OrthoDB" id="2439613at2759"/>
<dbReference type="EMBL" id="KV442031">
    <property type="protein sequence ID" value="OAQ31088.1"/>
    <property type="molecule type" value="Genomic_DNA"/>
</dbReference>
<protein>
    <submittedName>
        <fullName evidence="1">Uncharacterized protein</fullName>
    </submittedName>
</protein>